<proteinExistence type="predicted"/>
<dbReference type="AlphaFoldDB" id="A0A4U5MPU3"/>
<keyword evidence="2" id="KW-1185">Reference proteome</keyword>
<reference evidence="1 2" key="2">
    <citation type="journal article" date="2019" name="G3 (Bethesda)">
        <title>Hybrid Assembly of the Genome of the Entomopathogenic Nematode Steinernema carpocapsae Identifies the X-Chromosome.</title>
        <authorList>
            <person name="Serra L."/>
            <person name="Macchietto M."/>
            <person name="Macias-Munoz A."/>
            <person name="McGill C.J."/>
            <person name="Rodriguez I.M."/>
            <person name="Rodriguez B."/>
            <person name="Murad R."/>
            <person name="Mortazavi A."/>
        </authorList>
    </citation>
    <scope>NUCLEOTIDE SEQUENCE [LARGE SCALE GENOMIC DNA]</scope>
    <source>
        <strain evidence="1 2">ALL</strain>
    </source>
</reference>
<sequence length="124" mass="13955">MFHEETEAEAGPLCDERDPRSVFQFSVRCRLHQYVPSGDASDVLCDAISGLLKIGISTTIGIRATCRQLKNSIKNCWMPYSTLTGTSPGTGPSSYHSDLPYHKTLNIEKIVFFLYYDPGSYQRR</sequence>
<organism evidence="1 2">
    <name type="scientific">Steinernema carpocapsae</name>
    <name type="common">Entomopathogenic nematode</name>
    <dbReference type="NCBI Taxonomy" id="34508"/>
    <lineage>
        <taxon>Eukaryota</taxon>
        <taxon>Metazoa</taxon>
        <taxon>Ecdysozoa</taxon>
        <taxon>Nematoda</taxon>
        <taxon>Chromadorea</taxon>
        <taxon>Rhabditida</taxon>
        <taxon>Tylenchina</taxon>
        <taxon>Panagrolaimomorpha</taxon>
        <taxon>Strongyloidoidea</taxon>
        <taxon>Steinernematidae</taxon>
        <taxon>Steinernema</taxon>
    </lineage>
</organism>
<accession>A0A4U5MPU3</accession>
<dbReference type="Proteomes" id="UP000298663">
    <property type="component" value="Unassembled WGS sequence"/>
</dbReference>
<comment type="caution">
    <text evidence="1">The sequence shown here is derived from an EMBL/GenBank/DDBJ whole genome shotgun (WGS) entry which is preliminary data.</text>
</comment>
<reference evidence="1 2" key="1">
    <citation type="journal article" date="2015" name="Genome Biol.">
        <title>Comparative genomics of Steinernema reveals deeply conserved gene regulatory networks.</title>
        <authorList>
            <person name="Dillman A.R."/>
            <person name="Macchietto M."/>
            <person name="Porter C.F."/>
            <person name="Rogers A."/>
            <person name="Williams B."/>
            <person name="Antoshechkin I."/>
            <person name="Lee M.M."/>
            <person name="Goodwin Z."/>
            <person name="Lu X."/>
            <person name="Lewis E.E."/>
            <person name="Goodrich-Blair H."/>
            <person name="Stock S.P."/>
            <person name="Adams B.J."/>
            <person name="Sternberg P.W."/>
            <person name="Mortazavi A."/>
        </authorList>
    </citation>
    <scope>NUCLEOTIDE SEQUENCE [LARGE SCALE GENOMIC DNA]</scope>
    <source>
        <strain evidence="1 2">ALL</strain>
    </source>
</reference>
<name>A0A4U5MPU3_STECR</name>
<gene>
    <name evidence="1" type="ORF">L596_019253</name>
</gene>
<evidence type="ECO:0000313" key="2">
    <source>
        <dbReference type="Proteomes" id="UP000298663"/>
    </source>
</evidence>
<evidence type="ECO:0000313" key="1">
    <source>
        <dbReference type="EMBL" id="TKR71696.1"/>
    </source>
</evidence>
<dbReference type="EMBL" id="AZBU02000006">
    <property type="protein sequence ID" value="TKR71696.1"/>
    <property type="molecule type" value="Genomic_DNA"/>
</dbReference>
<protein>
    <submittedName>
        <fullName evidence="1">Uncharacterized protein</fullName>
    </submittedName>
</protein>